<keyword evidence="11" id="KW-1185">Reference proteome</keyword>
<evidence type="ECO:0000313" key="10">
    <source>
        <dbReference type="EMBL" id="TJY37944.1"/>
    </source>
</evidence>
<accession>A0A4U0F2D6</accession>
<dbReference type="Pfam" id="PF02811">
    <property type="entry name" value="PHP"/>
    <property type="match status" value="1"/>
</dbReference>
<dbReference type="Pfam" id="PF14579">
    <property type="entry name" value="HHH_6"/>
    <property type="match status" value="1"/>
</dbReference>
<dbReference type="GO" id="GO:0008408">
    <property type="term" value="F:3'-5' exonuclease activity"/>
    <property type="evidence" value="ECO:0007669"/>
    <property type="project" value="InterPro"/>
</dbReference>
<dbReference type="Pfam" id="PF17657">
    <property type="entry name" value="DNA_pol3_finger"/>
    <property type="match status" value="1"/>
</dbReference>
<dbReference type="Pfam" id="PF00929">
    <property type="entry name" value="RNase_T"/>
    <property type="match status" value="1"/>
</dbReference>
<evidence type="ECO:0000256" key="2">
    <source>
        <dbReference type="ARBA" id="ARBA00019114"/>
    </source>
</evidence>
<keyword evidence="3 10" id="KW-0808">Transferase</keyword>
<keyword evidence="6" id="KW-0239">DNA-directed DNA polymerase</keyword>
<dbReference type="Gene3D" id="3.30.420.10">
    <property type="entry name" value="Ribonuclease H-like superfamily/Ribonuclease H"/>
    <property type="match status" value="1"/>
</dbReference>
<gene>
    <name evidence="10" type="primary">dnaE</name>
    <name evidence="10" type="ORF">E5167_01425</name>
</gene>
<feature type="domain" description="Polymerase/histidinol phosphatase N-terminal" evidence="9">
    <location>
        <begin position="260"/>
        <end position="348"/>
    </location>
</feature>
<evidence type="ECO:0000259" key="8">
    <source>
        <dbReference type="SMART" id="SM00479"/>
    </source>
</evidence>
<dbReference type="InterPro" id="IPR029460">
    <property type="entry name" value="DNAPol_HHH"/>
</dbReference>
<dbReference type="PANTHER" id="PTHR32294:SF0">
    <property type="entry name" value="DNA POLYMERASE III SUBUNIT ALPHA"/>
    <property type="match status" value="1"/>
</dbReference>
<dbReference type="SMART" id="SM00481">
    <property type="entry name" value="POLIIIAc"/>
    <property type="match status" value="1"/>
</dbReference>
<dbReference type="InterPro" id="IPR012337">
    <property type="entry name" value="RNaseH-like_sf"/>
</dbReference>
<dbReference type="PANTHER" id="PTHR32294">
    <property type="entry name" value="DNA POLYMERASE III SUBUNIT ALPHA"/>
    <property type="match status" value="1"/>
</dbReference>
<evidence type="ECO:0000256" key="3">
    <source>
        <dbReference type="ARBA" id="ARBA00022679"/>
    </source>
</evidence>
<dbReference type="GO" id="GO:0006260">
    <property type="term" value="P:DNA replication"/>
    <property type="evidence" value="ECO:0007669"/>
    <property type="project" value="UniProtKB-KW"/>
</dbReference>
<dbReference type="InterPro" id="IPR004805">
    <property type="entry name" value="DnaE2/DnaE/PolC"/>
</dbReference>
<dbReference type="InterPro" id="IPR011708">
    <property type="entry name" value="DNA_pol3_alpha_NTPase_dom"/>
</dbReference>
<sequence length="1459" mass="167368">MYLVFDTETTGLPKRWDAPITDIDNWPRAIQIAWQLHDATGNCIEHQDYLIKPEGFNIPYDAEKIHGISTELAQEQGLPLIEVLEKFNEALNKSKFVVGQNVGFDLNIMGCEFFREDTVTKLLELPILDTCTEHTAEMCKIPGGRGGKFKLPTLTELHEYLFGEAFNEAHNATADVEATTRCFLELIRRQEYTKEQLDVQPDYFEKFTEANPKEIQLIGLKHINLKKASAKINEQLQKSQEVNIEKSSVDASELEEVNFVHLHNHSQFSVLQSTISIRDLVASTAKHNMNAVALTDHANMMGAFHFVKEVKNHNRIIKEQNKEALEKGEIPVGQEIKPIVGCEFFVCEDHLNKSHKDYGYQIVMLAKNKNGYQNLVKMASIAYTDGFYYVPRIDKTVVEQYKEDIIVLSGNLYGEVSGKILNVGEKQAEEALVWWKEQFKDDFYLEIMQHNQEDERRVNIVLKEFAKKHNVKLVATNNNYYCEQEDANAHDILLCVKDGEKQGTPIGRGRGYRYGLPNQEYYFKSSDEMKALFKDAPEAIINIQEVVDKVEAFELARDVLLPEFSIPDEFKDDQDLVDGGKRGENAYLRHITYEGAKKRYGEITEEIQERLDFELETIENTGYPGYFLIVEDFIREARNMDVSVGPGRGSAAGSVVAYCLWITNIDPLKYDLLFERFLNPDRVSMPDIDIDFDDEGRGRVMDYVINKYGANQVAQIITYGTMAAKSSIRDTARVLDLPLFDADRIAKLIPTMSKLNKIFGLDEKELSKKFRAEDLEKVNQLLNIADGEDLEAETVNLARTLEGSVRNTGIHACGVIITPSDITNYVPVATAKDSDLYVTQFDNSVVEDAGLLKMDFLGLKTLTLIKDTVKIVKAKHGIELEPDNFPIDDEDTYALFQRGETVGIFQYESPGMQKHMKDLKPTVFDDLIAMNALYRPGPMEYIPSFIARKHGDEDIEYDLPEMEEYLKETYGITVYQEQVMLLSQKLADFTKGEADVLRKAMGKKQKAVLDKMKPKFIDQAAAKGMDKKKLEKIWKDWEAFASYAFNKSHSTCYAWIAYQTAYLKAHYPAEYMAAVLSNNMNDIKQVTFFMEECKRMKLNVLGPDVNESYYKFSVNQDNAVRFGMGAIKGVGHGAVKTIVENRKKDGHYKSIFDFAKRIDLRAANKKAFENLANAGGFDCFKETHRAQYFHDTGDGITFLEKTIKYANKYQESENSAQVSLFGEASDVQIPEPEVPPCEEWGTMEKLAREREVVGIYISGHPLDDFKIEMNTFCNAEVSLFKDLHSYVNRELTFGGVVTDVQHRVSKQGKGWALFTIEDYMDSFEFRIFGEEYLKFRHFLMVSNFVYVRAFIKEGWVNRETGKKSDPRIQFNNFQLLHDVLDTYAKKLSIQFDIKDIKEERIKSIKELLRMHEGNHHLNFVIYDNKEQIKLQMPSRKQKVRISQELLEELESQQVFYKLN</sequence>
<feature type="domain" description="Exonuclease" evidence="8">
    <location>
        <begin position="1"/>
        <end position="192"/>
    </location>
</feature>
<dbReference type="Gene3D" id="1.10.10.1600">
    <property type="entry name" value="Bacterial DNA polymerase III alpha subunit, thumb domain"/>
    <property type="match status" value="1"/>
</dbReference>
<dbReference type="Proteomes" id="UP000307657">
    <property type="component" value="Unassembled WGS sequence"/>
</dbReference>
<dbReference type="OrthoDB" id="9803237at2"/>
<dbReference type="InterPro" id="IPR013520">
    <property type="entry name" value="Ribonucl_H"/>
</dbReference>
<dbReference type="GO" id="GO:0003676">
    <property type="term" value="F:nucleic acid binding"/>
    <property type="evidence" value="ECO:0007669"/>
    <property type="project" value="InterPro"/>
</dbReference>
<dbReference type="InterPro" id="IPR004013">
    <property type="entry name" value="PHP_dom"/>
</dbReference>
<dbReference type="Pfam" id="PF07733">
    <property type="entry name" value="DNA_pol3_alpha"/>
    <property type="match status" value="1"/>
</dbReference>
<evidence type="ECO:0000256" key="5">
    <source>
        <dbReference type="ARBA" id="ARBA00022705"/>
    </source>
</evidence>
<dbReference type="GO" id="GO:0003887">
    <property type="term" value="F:DNA-directed DNA polymerase activity"/>
    <property type="evidence" value="ECO:0007669"/>
    <property type="project" value="UniProtKB-KW"/>
</dbReference>
<evidence type="ECO:0000256" key="6">
    <source>
        <dbReference type="ARBA" id="ARBA00022932"/>
    </source>
</evidence>
<dbReference type="InterPro" id="IPR040982">
    <property type="entry name" value="DNA_pol3_finger"/>
</dbReference>
<protein>
    <recommendedName>
        <fullName evidence="2">DNA polymerase III subunit alpha</fullName>
        <ecNumber evidence="1">2.7.7.7</ecNumber>
    </recommendedName>
</protein>
<dbReference type="EMBL" id="SUPL01000001">
    <property type="protein sequence ID" value="TJY37944.1"/>
    <property type="molecule type" value="Genomic_DNA"/>
</dbReference>
<name>A0A4U0F2D6_9FLAO</name>
<dbReference type="NCBIfam" id="NF004226">
    <property type="entry name" value="PRK05673.1"/>
    <property type="match status" value="1"/>
</dbReference>
<dbReference type="CDD" id="cd04485">
    <property type="entry name" value="DnaE_OBF"/>
    <property type="match status" value="1"/>
</dbReference>
<dbReference type="InterPro" id="IPR003141">
    <property type="entry name" value="Pol/His_phosphatase_N"/>
</dbReference>
<dbReference type="Gene3D" id="1.10.150.870">
    <property type="match status" value="1"/>
</dbReference>
<dbReference type="SMART" id="SM00479">
    <property type="entry name" value="EXOIII"/>
    <property type="match status" value="1"/>
</dbReference>
<dbReference type="RefSeq" id="WP_136840283.1">
    <property type="nucleotide sequence ID" value="NZ_SUPL01000001.1"/>
</dbReference>
<dbReference type="InterPro" id="IPR041931">
    <property type="entry name" value="DNA_pol3_alpha_thumb_dom"/>
</dbReference>
<keyword evidence="5" id="KW-0235">DNA replication</keyword>
<dbReference type="NCBIfam" id="TIGR00594">
    <property type="entry name" value="polc"/>
    <property type="match status" value="1"/>
</dbReference>
<evidence type="ECO:0000256" key="4">
    <source>
        <dbReference type="ARBA" id="ARBA00022695"/>
    </source>
</evidence>
<dbReference type="InterPro" id="IPR036397">
    <property type="entry name" value="RNaseH_sf"/>
</dbReference>
<evidence type="ECO:0000313" key="11">
    <source>
        <dbReference type="Proteomes" id="UP000307657"/>
    </source>
</evidence>
<comment type="caution">
    <text evidence="10">The sequence shown here is derived from an EMBL/GenBank/DDBJ whole genome shotgun (WGS) entry which is preliminary data.</text>
</comment>
<organism evidence="10 11">
    <name type="scientific">Pontimicrobium aquaticum</name>
    <dbReference type="NCBI Taxonomy" id="2565367"/>
    <lineage>
        <taxon>Bacteria</taxon>
        <taxon>Pseudomonadati</taxon>
        <taxon>Bacteroidota</taxon>
        <taxon>Flavobacteriia</taxon>
        <taxon>Flavobacteriales</taxon>
        <taxon>Flavobacteriaceae</taxon>
        <taxon>Pontimicrobium</taxon>
    </lineage>
</organism>
<dbReference type="EC" id="2.7.7.7" evidence="1"/>
<reference evidence="10 11" key="1">
    <citation type="submission" date="2019-04" db="EMBL/GenBank/DDBJ databases">
        <title>Lacinutrix sp. nov., isolated from marine water.</title>
        <authorList>
            <person name="Kim W."/>
        </authorList>
    </citation>
    <scope>NUCLEOTIDE SEQUENCE [LARGE SCALE GENOMIC DNA]</scope>
    <source>
        <strain evidence="10 11">CAU 1491</strain>
    </source>
</reference>
<keyword evidence="4 10" id="KW-0548">Nucleotidyltransferase</keyword>
<dbReference type="SUPFAM" id="SSF53098">
    <property type="entry name" value="Ribonuclease H-like"/>
    <property type="match status" value="1"/>
</dbReference>
<proteinExistence type="predicted"/>
<evidence type="ECO:0000259" key="9">
    <source>
        <dbReference type="SMART" id="SM00481"/>
    </source>
</evidence>
<comment type="catalytic activity">
    <reaction evidence="7">
        <text>DNA(n) + a 2'-deoxyribonucleoside 5'-triphosphate = DNA(n+1) + diphosphate</text>
        <dbReference type="Rhea" id="RHEA:22508"/>
        <dbReference type="Rhea" id="RHEA-COMP:17339"/>
        <dbReference type="Rhea" id="RHEA-COMP:17340"/>
        <dbReference type="ChEBI" id="CHEBI:33019"/>
        <dbReference type="ChEBI" id="CHEBI:61560"/>
        <dbReference type="ChEBI" id="CHEBI:173112"/>
        <dbReference type="EC" id="2.7.7.7"/>
    </reaction>
</comment>
<dbReference type="CDD" id="cd06127">
    <property type="entry name" value="DEDDh"/>
    <property type="match status" value="1"/>
</dbReference>
<evidence type="ECO:0000256" key="7">
    <source>
        <dbReference type="ARBA" id="ARBA00049244"/>
    </source>
</evidence>
<dbReference type="Gene3D" id="3.20.20.140">
    <property type="entry name" value="Metal-dependent hydrolases"/>
    <property type="match status" value="1"/>
</dbReference>
<evidence type="ECO:0000256" key="1">
    <source>
        <dbReference type="ARBA" id="ARBA00012417"/>
    </source>
</evidence>